<organism evidence="2 3">
    <name type="scientific">Periconia macrospinosa</name>
    <dbReference type="NCBI Taxonomy" id="97972"/>
    <lineage>
        <taxon>Eukaryota</taxon>
        <taxon>Fungi</taxon>
        <taxon>Dikarya</taxon>
        <taxon>Ascomycota</taxon>
        <taxon>Pezizomycotina</taxon>
        <taxon>Dothideomycetes</taxon>
        <taxon>Pleosporomycetidae</taxon>
        <taxon>Pleosporales</taxon>
        <taxon>Massarineae</taxon>
        <taxon>Periconiaceae</taxon>
        <taxon>Periconia</taxon>
    </lineage>
</organism>
<name>A0A2V1D5K5_9PLEO</name>
<dbReference type="AlphaFoldDB" id="A0A2V1D5K5"/>
<sequence>METPAQTQGYKAPDIEVFKGDSDADYEQWRIKAVDKIQTLPSETHRVQYLRSKVGGNAWHIVFPYLSTVQNADEFLQPLDDVYLTHDRVSDAEHRLFGRDLAQKPQETVAAWQSRFLATINILNYSEFQKLKHARRLMKASLAEKVSAGGKADETLNEFLSRARHIEQWSSDISLGSSASRTTTTTTSNRGYRNPSARPTTAVRSLQEGKITIYGRSRDQINRLAKLGLCFRCGRKGHTANDSSAPCKDRPATASKDIIALAALDAMDHQELDAFDLAAANATEDALGYEDTAEDEDAQSVHDEPEN</sequence>
<feature type="region of interest" description="Disordered" evidence="1">
    <location>
        <begin position="286"/>
        <end position="307"/>
    </location>
</feature>
<evidence type="ECO:0008006" key="4">
    <source>
        <dbReference type="Google" id="ProtNLM"/>
    </source>
</evidence>
<accession>A0A2V1D5K5</accession>
<dbReference type="EMBL" id="KZ805672">
    <property type="protein sequence ID" value="PVH92524.1"/>
    <property type="molecule type" value="Genomic_DNA"/>
</dbReference>
<proteinExistence type="predicted"/>
<feature type="compositionally biased region" description="Acidic residues" evidence="1">
    <location>
        <begin position="287"/>
        <end position="298"/>
    </location>
</feature>
<dbReference type="Proteomes" id="UP000244855">
    <property type="component" value="Unassembled WGS sequence"/>
</dbReference>
<gene>
    <name evidence="2" type="ORF">DM02DRAFT_543443</name>
</gene>
<keyword evidence="3" id="KW-1185">Reference proteome</keyword>
<reference evidence="2 3" key="1">
    <citation type="journal article" date="2018" name="Sci. Rep.">
        <title>Comparative genomics provides insights into the lifestyle and reveals functional heterogeneity of dark septate endophytic fungi.</title>
        <authorList>
            <person name="Knapp D.G."/>
            <person name="Nemeth J.B."/>
            <person name="Barry K."/>
            <person name="Hainaut M."/>
            <person name="Henrissat B."/>
            <person name="Johnson J."/>
            <person name="Kuo A."/>
            <person name="Lim J.H.P."/>
            <person name="Lipzen A."/>
            <person name="Nolan M."/>
            <person name="Ohm R.A."/>
            <person name="Tamas L."/>
            <person name="Grigoriev I.V."/>
            <person name="Spatafora J.W."/>
            <person name="Nagy L.G."/>
            <person name="Kovacs G.M."/>
        </authorList>
    </citation>
    <scope>NUCLEOTIDE SEQUENCE [LARGE SCALE GENOMIC DNA]</scope>
    <source>
        <strain evidence="2 3">DSE2036</strain>
    </source>
</reference>
<dbReference type="OrthoDB" id="3799965at2759"/>
<evidence type="ECO:0000256" key="1">
    <source>
        <dbReference type="SAM" id="MobiDB-lite"/>
    </source>
</evidence>
<evidence type="ECO:0000313" key="3">
    <source>
        <dbReference type="Proteomes" id="UP000244855"/>
    </source>
</evidence>
<protein>
    <recommendedName>
        <fullName evidence="4">CCHC-type domain-containing protein</fullName>
    </recommendedName>
</protein>
<evidence type="ECO:0000313" key="2">
    <source>
        <dbReference type="EMBL" id="PVH92524.1"/>
    </source>
</evidence>
<feature type="region of interest" description="Disordered" evidence="1">
    <location>
        <begin position="176"/>
        <end position="202"/>
    </location>
</feature>